<keyword evidence="6 9" id="KW-0378">Hydrolase</keyword>
<dbReference type="GO" id="GO:0008441">
    <property type="term" value="F:3'(2'),5'-bisphosphate nucleotidase activity"/>
    <property type="evidence" value="ECO:0007669"/>
    <property type="project" value="UniProtKB-UniRule"/>
</dbReference>
<dbReference type="GO" id="GO:0000103">
    <property type="term" value="P:sulfate assimilation"/>
    <property type="evidence" value="ECO:0007669"/>
    <property type="project" value="TreeGrafter"/>
</dbReference>
<dbReference type="Gene3D" id="3.30.540.10">
    <property type="entry name" value="Fructose-1,6-Bisphosphatase, subunit A, domain 1"/>
    <property type="match status" value="1"/>
</dbReference>
<feature type="binding site" evidence="9">
    <location>
        <position position="95"/>
    </location>
    <ligand>
        <name>Mg(2+)</name>
        <dbReference type="ChEBI" id="CHEBI:18420"/>
        <label>1</label>
    </ligand>
</feature>
<dbReference type="InterPro" id="IPR020550">
    <property type="entry name" value="Inositol_monophosphatase_CS"/>
</dbReference>
<keyword evidence="8 9" id="KW-0472">Membrane</keyword>
<evidence type="ECO:0000313" key="11">
    <source>
        <dbReference type="EMBL" id="PIE83160.1"/>
    </source>
</evidence>
<evidence type="ECO:0000256" key="1">
    <source>
        <dbReference type="ARBA" id="ARBA00001625"/>
    </source>
</evidence>
<dbReference type="InterPro" id="IPR050725">
    <property type="entry name" value="CysQ/Inositol_MonoPase"/>
</dbReference>
<dbReference type="InterPro" id="IPR020583">
    <property type="entry name" value="Inositol_monoP_metal-BS"/>
</dbReference>
<feature type="binding site" evidence="9">
    <location>
        <begin position="95"/>
        <end position="98"/>
    </location>
    <ligand>
        <name>substrate</name>
    </ligand>
</feature>
<dbReference type="PRINTS" id="PR00377">
    <property type="entry name" value="IMPHPHTASES"/>
</dbReference>
<evidence type="ECO:0000256" key="4">
    <source>
        <dbReference type="ARBA" id="ARBA00022519"/>
    </source>
</evidence>
<dbReference type="Proteomes" id="UP000229278">
    <property type="component" value="Unassembled WGS sequence"/>
</dbReference>
<dbReference type="NCBIfam" id="TIGR01331">
    <property type="entry name" value="bisphos_cysQ"/>
    <property type="match status" value="1"/>
</dbReference>
<feature type="binding site" evidence="10">
    <location>
        <position position="73"/>
    </location>
    <ligand>
        <name>Mg(2+)</name>
        <dbReference type="ChEBI" id="CHEBI:18420"/>
        <label>1</label>
        <note>catalytic</note>
    </ligand>
</feature>
<comment type="similarity">
    <text evidence="2 9">Belongs to the inositol monophosphatase superfamily. CysQ family.</text>
</comment>
<comment type="cofactor">
    <cofactor evidence="9 10">
        <name>Mg(2+)</name>
        <dbReference type="ChEBI" id="CHEBI:18420"/>
    </cofactor>
</comment>
<feature type="binding site" evidence="10">
    <location>
        <position position="96"/>
    </location>
    <ligand>
        <name>Mg(2+)</name>
        <dbReference type="ChEBI" id="CHEBI:18420"/>
        <label>1</label>
        <note>catalytic</note>
    </ligand>
</feature>
<feature type="binding site" evidence="10">
    <location>
        <position position="95"/>
    </location>
    <ligand>
        <name>Mg(2+)</name>
        <dbReference type="ChEBI" id="CHEBI:18420"/>
        <label>1</label>
        <note>catalytic</note>
    </ligand>
</feature>
<dbReference type="PROSITE" id="PS00630">
    <property type="entry name" value="IMP_2"/>
    <property type="match status" value="1"/>
</dbReference>
<keyword evidence="4 9" id="KW-0997">Cell inner membrane</keyword>
<dbReference type="SUPFAM" id="SSF56655">
    <property type="entry name" value="Carbohydrate phosphatase"/>
    <property type="match status" value="1"/>
</dbReference>
<dbReference type="Pfam" id="PF00459">
    <property type="entry name" value="Inositol_P"/>
    <property type="match status" value="1"/>
</dbReference>
<evidence type="ECO:0000256" key="2">
    <source>
        <dbReference type="ARBA" id="ARBA00005289"/>
    </source>
</evidence>
<dbReference type="GO" id="GO:0046854">
    <property type="term" value="P:phosphatidylinositol phosphate biosynthetic process"/>
    <property type="evidence" value="ECO:0007669"/>
    <property type="project" value="InterPro"/>
</dbReference>
<reference evidence="11 12" key="1">
    <citation type="submission" date="2017-10" db="EMBL/GenBank/DDBJ databases">
        <title>Novel microbial diversity and functional potential in the marine mammal oral microbiome.</title>
        <authorList>
            <person name="Dudek N.K."/>
            <person name="Sun C.L."/>
            <person name="Burstein D."/>
            <person name="Kantor R.S."/>
            <person name="Aliaga Goltsman D.S."/>
            <person name="Bik E.M."/>
            <person name="Thomas B.C."/>
            <person name="Banfield J.F."/>
            <person name="Relman D.A."/>
        </authorList>
    </citation>
    <scope>NUCLEOTIDE SEQUENCE [LARGE SCALE GENOMIC DNA]</scope>
    <source>
        <strain evidence="11">DOLJORAL78_50_517</strain>
    </source>
</reference>
<feature type="binding site" evidence="9 10">
    <location>
        <position position="220"/>
    </location>
    <ligand>
        <name>Mg(2+)</name>
        <dbReference type="ChEBI" id="CHEBI:18420"/>
        <label>2</label>
    </ligand>
</feature>
<evidence type="ECO:0000256" key="8">
    <source>
        <dbReference type="ARBA" id="ARBA00023136"/>
    </source>
</evidence>
<evidence type="ECO:0000256" key="10">
    <source>
        <dbReference type="PIRSR" id="PIRSR600760-2"/>
    </source>
</evidence>
<dbReference type="AlphaFoldDB" id="A0A2G6PFZ0"/>
<sequence>MTKAPDIDLTALVEPVQAIARAAGRCIMDVYASSFSVTEKADQSPVTEADLAAHQCLLKGLADLTPDIPILSEEAPDICFAERSRWERLWLIDPLDGTREFIRRSDQFSINIALIHRHEAIFGLILSPVDGVCYHAWRGGGAYKRIRNQTIQPIQASHTCHQPVRITSSLASYRSRRLQDYLNDLGDYQHLFLGSALKSCWVAEGKADLYPRFGPTGEWDTAAAQIIVEEAGGQMTDMCLRPLRYNTRPILINPDFFAFGDINRNWSRYLPHYHPRRRMASLVQSTKQ</sequence>
<dbReference type="EMBL" id="PDTV01000007">
    <property type="protein sequence ID" value="PIE83160.1"/>
    <property type="molecule type" value="Genomic_DNA"/>
</dbReference>
<proteinExistence type="inferred from homology"/>
<accession>A0A2G6PFZ0</accession>
<dbReference type="GO" id="GO:0005886">
    <property type="term" value="C:plasma membrane"/>
    <property type="evidence" value="ECO:0007669"/>
    <property type="project" value="UniProtKB-SubCell"/>
</dbReference>
<feature type="binding site" evidence="9">
    <location>
        <position position="220"/>
    </location>
    <ligand>
        <name>substrate</name>
    </ligand>
</feature>
<feature type="binding site" evidence="9 10">
    <location>
        <position position="93"/>
    </location>
    <ligand>
        <name>Mg(2+)</name>
        <dbReference type="ChEBI" id="CHEBI:18420"/>
        <label>2</label>
    </ligand>
</feature>
<keyword evidence="3 9" id="KW-1003">Cell membrane</keyword>
<dbReference type="InterPro" id="IPR000760">
    <property type="entry name" value="Inositol_monophosphatase-like"/>
</dbReference>
<dbReference type="PANTHER" id="PTHR43028:SF5">
    <property type="entry name" value="3'(2'),5'-BISPHOSPHATE NUCLEOTIDASE 1"/>
    <property type="match status" value="1"/>
</dbReference>
<name>A0A2G6PFZ0_9GAMM</name>
<keyword evidence="5 9" id="KW-0479">Metal-binding</keyword>
<evidence type="ECO:0000256" key="3">
    <source>
        <dbReference type="ARBA" id="ARBA00022475"/>
    </source>
</evidence>
<feature type="binding site" evidence="9">
    <location>
        <position position="96"/>
    </location>
    <ligand>
        <name>Mg(2+)</name>
        <dbReference type="ChEBI" id="CHEBI:18420"/>
        <label>2</label>
    </ligand>
</feature>
<dbReference type="PANTHER" id="PTHR43028">
    <property type="entry name" value="3'(2'),5'-BISPHOSPHATE NUCLEOTIDASE 1"/>
    <property type="match status" value="1"/>
</dbReference>
<evidence type="ECO:0000256" key="7">
    <source>
        <dbReference type="ARBA" id="ARBA00022842"/>
    </source>
</evidence>
<dbReference type="HAMAP" id="MF_02095">
    <property type="entry name" value="CysQ"/>
    <property type="match status" value="1"/>
</dbReference>
<evidence type="ECO:0000313" key="12">
    <source>
        <dbReference type="Proteomes" id="UP000229278"/>
    </source>
</evidence>
<evidence type="ECO:0000256" key="5">
    <source>
        <dbReference type="ARBA" id="ARBA00022723"/>
    </source>
</evidence>
<evidence type="ECO:0000256" key="9">
    <source>
        <dbReference type="HAMAP-Rule" id="MF_02095"/>
    </source>
</evidence>
<feature type="binding site" evidence="9">
    <location>
        <position position="73"/>
    </location>
    <ligand>
        <name>Mg(2+)</name>
        <dbReference type="ChEBI" id="CHEBI:18420"/>
        <label>1</label>
    </ligand>
</feature>
<comment type="caution">
    <text evidence="11">The sequence shown here is derived from an EMBL/GenBank/DDBJ whole genome shotgun (WGS) entry which is preliminary data.</text>
</comment>
<feature type="binding site" evidence="9">
    <location>
        <position position="73"/>
    </location>
    <ligand>
        <name>substrate</name>
    </ligand>
</feature>
<dbReference type="CDD" id="cd01638">
    <property type="entry name" value="CysQ"/>
    <property type="match status" value="1"/>
</dbReference>
<dbReference type="EC" id="3.1.3.7" evidence="9"/>
<evidence type="ECO:0000256" key="6">
    <source>
        <dbReference type="ARBA" id="ARBA00022801"/>
    </source>
</evidence>
<keyword evidence="7 9" id="KW-0460">Magnesium</keyword>
<feature type="binding site" evidence="9">
    <location>
        <position position="93"/>
    </location>
    <ligand>
        <name>Mg(2+)</name>
        <dbReference type="ChEBI" id="CHEBI:18420"/>
        <label>1</label>
    </ligand>
</feature>
<dbReference type="GO" id="GO:0000287">
    <property type="term" value="F:magnesium ion binding"/>
    <property type="evidence" value="ECO:0007669"/>
    <property type="project" value="UniProtKB-UniRule"/>
</dbReference>
<organism evidence="11 12">
    <name type="scientific">Candidatus Contendibacter odensensis</name>
    <dbReference type="NCBI Taxonomy" id="1400860"/>
    <lineage>
        <taxon>Bacteria</taxon>
        <taxon>Pseudomonadati</taxon>
        <taxon>Pseudomonadota</taxon>
        <taxon>Gammaproteobacteria</taxon>
        <taxon>Candidatus Competibacteraceae</taxon>
        <taxon>Candidatus Contendibacter</taxon>
    </lineage>
</organism>
<dbReference type="GO" id="GO:0050427">
    <property type="term" value="P:3'-phosphoadenosine 5'-phosphosulfate metabolic process"/>
    <property type="evidence" value="ECO:0007669"/>
    <property type="project" value="TreeGrafter"/>
</dbReference>
<comment type="subcellular location">
    <subcellularLocation>
        <location evidence="9">Cell inner membrane</location>
        <topology evidence="9">Peripheral membrane protein</topology>
        <orientation evidence="9">Cytoplasmic side</orientation>
    </subcellularLocation>
</comment>
<protein>
    <recommendedName>
        <fullName evidence="9">3'(2'),5'-bisphosphate nucleotidase CysQ</fullName>
        <ecNumber evidence="9">3.1.3.7</ecNumber>
    </recommendedName>
    <alternativeName>
        <fullName evidence="9">3'(2'),5-bisphosphonucleoside 3'(2')-phosphohydrolase</fullName>
    </alternativeName>
    <alternativeName>
        <fullName evidence="9">3'-phosphoadenosine 5'-phosphate phosphatase</fullName>
        <shortName evidence="9">PAP phosphatase</shortName>
    </alternativeName>
</protein>
<dbReference type="InterPro" id="IPR006240">
    <property type="entry name" value="CysQ"/>
</dbReference>
<comment type="function">
    <text evidence="9">Converts adenosine-3',5'-bisphosphate (PAP) to AMP.</text>
</comment>
<dbReference type="PROSITE" id="PS00629">
    <property type="entry name" value="IMP_1"/>
    <property type="match status" value="1"/>
</dbReference>
<gene>
    <name evidence="9 11" type="primary">cysQ</name>
    <name evidence="11" type="ORF">CSA09_03600</name>
</gene>
<dbReference type="Gene3D" id="3.40.190.80">
    <property type="match status" value="1"/>
</dbReference>
<comment type="catalytic activity">
    <reaction evidence="1 9">
        <text>adenosine 3',5'-bisphosphate + H2O = AMP + phosphate</text>
        <dbReference type="Rhea" id="RHEA:10040"/>
        <dbReference type="ChEBI" id="CHEBI:15377"/>
        <dbReference type="ChEBI" id="CHEBI:43474"/>
        <dbReference type="ChEBI" id="CHEBI:58343"/>
        <dbReference type="ChEBI" id="CHEBI:456215"/>
        <dbReference type="EC" id="3.1.3.7"/>
    </reaction>
</comment>